<dbReference type="Proteomes" id="UP000238479">
    <property type="component" value="Chromosome 5"/>
</dbReference>
<dbReference type="Gene3D" id="1.10.10.60">
    <property type="entry name" value="Homeodomain-like"/>
    <property type="match status" value="2"/>
</dbReference>
<protein>
    <submittedName>
        <fullName evidence="10">Putative transcription factor MYB-HB-like family</fullName>
    </submittedName>
</protein>
<evidence type="ECO:0000313" key="11">
    <source>
        <dbReference type="Proteomes" id="UP000238479"/>
    </source>
</evidence>
<evidence type="ECO:0000256" key="1">
    <source>
        <dbReference type="ARBA" id="ARBA00004123"/>
    </source>
</evidence>
<dbReference type="SUPFAM" id="SSF46689">
    <property type="entry name" value="Homeodomain-like"/>
    <property type="match status" value="1"/>
</dbReference>
<keyword evidence="5" id="KW-0804">Transcription</keyword>
<evidence type="ECO:0000259" key="8">
    <source>
        <dbReference type="PROSITE" id="PS50090"/>
    </source>
</evidence>
<evidence type="ECO:0000256" key="5">
    <source>
        <dbReference type="ARBA" id="ARBA00023163"/>
    </source>
</evidence>
<feature type="region of interest" description="Disordered" evidence="7">
    <location>
        <begin position="191"/>
        <end position="221"/>
    </location>
</feature>
<dbReference type="AlphaFoldDB" id="A0A2P6QCH9"/>
<gene>
    <name evidence="10" type="ORF">RchiOBHm_Chr5g0040281</name>
</gene>
<reference evidence="10 11" key="1">
    <citation type="journal article" date="2018" name="Nat. Genet.">
        <title>The Rosa genome provides new insights in the design of modern roses.</title>
        <authorList>
            <person name="Bendahmane M."/>
        </authorList>
    </citation>
    <scope>NUCLEOTIDE SEQUENCE [LARGE SCALE GENOMIC DNA]</scope>
    <source>
        <strain evidence="11">cv. Old Blush</strain>
    </source>
</reference>
<dbReference type="SMART" id="SM00717">
    <property type="entry name" value="SANT"/>
    <property type="match status" value="2"/>
</dbReference>
<dbReference type="OMA" id="DEPTIMN"/>
<proteinExistence type="predicted"/>
<dbReference type="GO" id="GO:0005634">
    <property type="term" value="C:nucleus"/>
    <property type="evidence" value="ECO:0007669"/>
    <property type="project" value="UniProtKB-SubCell"/>
</dbReference>
<feature type="domain" description="HTH myb-type" evidence="9">
    <location>
        <begin position="31"/>
        <end position="79"/>
    </location>
</feature>
<evidence type="ECO:0000256" key="4">
    <source>
        <dbReference type="ARBA" id="ARBA00023125"/>
    </source>
</evidence>
<dbReference type="InterPro" id="IPR017930">
    <property type="entry name" value="Myb_dom"/>
</dbReference>
<evidence type="ECO:0000313" key="10">
    <source>
        <dbReference type="EMBL" id="PRQ31879.1"/>
    </source>
</evidence>
<evidence type="ECO:0000259" key="9">
    <source>
        <dbReference type="PROSITE" id="PS51294"/>
    </source>
</evidence>
<dbReference type="EMBL" id="PDCK01000043">
    <property type="protein sequence ID" value="PRQ31879.1"/>
    <property type="molecule type" value="Genomic_DNA"/>
</dbReference>
<dbReference type="CDD" id="cd00167">
    <property type="entry name" value="SANT"/>
    <property type="match status" value="2"/>
</dbReference>
<evidence type="ECO:0000256" key="6">
    <source>
        <dbReference type="ARBA" id="ARBA00023242"/>
    </source>
</evidence>
<keyword evidence="4" id="KW-0238">DNA-binding</keyword>
<accession>A0A2P6QCH9</accession>
<sequence length="221" mass="24782">MAHNGINNINGTAMYGEGNSELSCVFMEGNNMGLKKGPWTAVEDQIPMEYVSKQGEGNWNSVQWNSGLKRCGKSCRLRWWANHLRPNLKKGAFTPEEERLILELHAKYGNMQMGTHGLSDNEIKNYWNTRVKKRLRKGLSLYPHDINPSKRVCQSHSHSQQNAISIPTGVTQLSTTTVPQTDTSFSFQLQASSSQNKTQLPTLPSQNHPNSTLNISFPPSI</sequence>
<keyword evidence="3" id="KW-0805">Transcription regulation</keyword>
<feature type="domain" description="Myb-like" evidence="8">
    <location>
        <begin position="31"/>
        <end position="79"/>
    </location>
</feature>
<dbReference type="Pfam" id="PF00249">
    <property type="entry name" value="Myb_DNA-binding"/>
    <property type="match status" value="2"/>
</dbReference>
<feature type="compositionally biased region" description="Polar residues" evidence="7">
    <location>
        <begin position="196"/>
        <end position="221"/>
    </location>
</feature>
<keyword evidence="11" id="KW-1185">Reference proteome</keyword>
<dbReference type="FunFam" id="1.10.10.60:FF:000001">
    <property type="entry name" value="MYB-related transcription factor"/>
    <property type="match status" value="1"/>
</dbReference>
<keyword evidence="6" id="KW-0539">Nucleus</keyword>
<dbReference type="PROSITE" id="PS50090">
    <property type="entry name" value="MYB_LIKE"/>
    <property type="match status" value="1"/>
</dbReference>
<evidence type="ECO:0000256" key="3">
    <source>
        <dbReference type="ARBA" id="ARBA00023015"/>
    </source>
</evidence>
<dbReference type="InterPro" id="IPR001005">
    <property type="entry name" value="SANT/Myb"/>
</dbReference>
<evidence type="ECO:0000256" key="2">
    <source>
        <dbReference type="ARBA" id="ARBA00022737"/>
    </source>
</evidence>
<feature type="domain" description="HTH myb-type" evidence="9">
    <location>
        <begin position="85"/>
        <end position="135"/>
    </location>
</feature>
<keyword evidence="2" id="KW-0677">Repeat</keyword>
<dbReference type="GO" id="GO:0003677">
    <property type="term" value="F:DNA binding"/>
    <property type="evidence" value="ECO:0007669"/>
    <property type="project" value="UniProtKB-KW"/>
</dbReference>
<comment type="caution">
    <text evidence="10">The sequence shown here is derived from an EMBL/GenBank/DDBJ whole genome shotgun (WGS) entry which is preliminary data.</text>
</comment>
<organism evidence="10 11">
    <name type="scientific">Rosa chinensis</name>
    <name type="common">China rose</name>
    <dbReference type="NCBI Taxonomy" id="74649"/>
    <lineage>
        <taxon>Eukaryota</taxon>
        <taxon>Viridiplantae</taxon>
        <taxon>Streptophyta</taxon>
        <taxon>Embryophyta</taxon>
        <taxon>Tracheophyta</taxon>
        <taxon>Spermatophyta</taxon>
        <taxon>Magnoliopsida</taxon>
        <taxon>eudicotyledons</taxon>
        <taxon>Gunneridae</taxon>
        <taxon>Pentapetalae</taxon>
        <taxon>rosids</taxon>
        <taxon>fabids</taxon>
        <taxon>Rosales</taxon>
        <taxon>Rosaceae</taxon>
        <taxon>Rosoideae</taxon>
        <taxon>Rosoideae incertae sedis</taxon>
        <taxon>Rosa</taxon>
    </lineage>
</organism>
<dbReference type="PROSITE" id="PS51294">
    <property type="entry name" value="HTH_MYB"/>
    <property type="match status" value="2"/>
</dbReference>
<dbReference type="Gramene" id="PRQ31879">
    <property type="protein sequence ID" value="PRQ31879"/>
    <property type="gene ID" value="RchiOBHm_Chr5g0040281"/>
</dbReference>
<name>A0A2P6QCH9_ROSCH</name>
<comment type="subcellular location">
    <subcellularLocation>
        <location evidence="1">Nucleus</location>
    </subcellularLocation>
</comment>
<evidence type="ECO:0000256" key="7">
    <source>
        <dbReference type="SAM" id="MobiDB-lite"/>
    </source>
</evidence>
<dbReference type="PANTHER" id="PTHR47995">
    <property type="entry name" value="TRANSCRIPTION FACTOR MYB33-RELATED"/>
    <property type="match status" value="1"/>
</dbReference>
<dbReference type="PANTHER" id="PTHR47995:SF18">
    <property type="entry name" value="TRANSCRIPTION FACTOR MYB65"/>
    <property type="match status" value="1"/>
</dbReference>
<dbReference type="InterPro" id="IPR009057">
    <property type="entry name" value="Homeodomain-like_sf"/>
</dbReference>